<dbReference type="InterPro" id="IPR026043">
    <property type="entry name" value="NadR"/>
</dbReference>
<dbReference type="Gene3D" id="1.10.10.10">
    <property type="entry name" value="Winged helix-like DNA-binding domain superfamily/Winged helix DNA-binding domain"/>
    <property type="match status" value="1"/>
</dbReference>
<dbReference type="Pfam" id="PF02829">
    <property type="entry name" value="3H"/>
    <property type="match status" value="1"/>
</dbReference>
<reference evidence="4 5" key="1">
    <citation type="submission" date="2021-02" db="EMBL/GenBank/DDBJ databases">
        <title>Alicyclobacillus curvatus sp. nov. and Alicyclobacillus mengziensis sp. nov., two acidophilic bacteria isolated from acid mine drainage.</title>
        <authorList>
            <person name="Huang Y."/>
        </authorList>
    </citation>
    <scope>NUCLEOTIDE SEQUENCE [LARGE SCALE GENOMIC DNA]</scope>
    <source>
        <strain evidence="4 5">S30H14</strain>
    </source>
</reference>
<dbReference type="GO" id="GO:0046872">
    <property type="term" value="F:metal ion binding"/>
    <property type="evidence" value="ECO:0007669"/>
    <property type="project" value="UniProtKB-KW"/>
</dbReference>
<accession>A0A9X7Z882</accession>
<proteinExistence type="predicted"/>
<keyword evidence="1" id="KW-0533">Nickel</keyword>
<dbReference type="PANTHER" id="PTHR40068:SF1">
    <property type="entry name" value="TRANSCRIPTION REPRESSOR NIAR-RELATED"/>
    <property type="match status" value="1"/>
</dbReference>
<feature type="binding site" evidence="1">
    <location>
        <position position="74"/>
    </location>
    <ligand>
        <name>Ni(2+)</name>
        <dbReference type="ChEBI" id="CHEBI:49786"/>
    </ligand>
</feature>
<dbReference type="AlphaFoldDB" id="A0A9X7Z882"/>
<keyword evidence="5" id="KW-1185">Reference proteome</keyword>
<dbReference type="PANTHER" id="PTHR40068">
    <property type="entry name" value="TRANSCRIPTION REPRESSOR NIAR-RELATED"/>
    <property type="match status" value="1"/>
</dbReference>
<evidence type="ECO:0000256" key="1">
    <source>
        <dbReference type="PIRSR" id="PIRSR037847-1"/>
    </source>
</evidence>
<dbReference type="InterPro" id="IPR036390">
    <property type="entry name" value="WH_DNA-bd_sf"/>
</dbReference>
<feature type="binding site" evidence="1">
    <location>
        <position position="133"/>
    </location>
    <ligand>
        <name>Ni(2+)</name>
        <dbReference type="ChEBI" id="CHEBI:49786"/>
    </ligand>
</feature>
<feature type="domain" description="3H" evidence="2">
    <location>
        <begin position="63"/>
        <end position="157"/>
    </location>
</feature>
<feature type="binding site" evidence="1">
    <location>
        <position position="135"/>
    </location>
    <ligand>
        <name>Ni(2+)</name>
        <dbReference type="ChEBI" id="CHEBI:49786"/>
    </ligand>
</feature>
<dbReference type="InterPro" id="IPR013196">
    <property type="entry name" value="HTH_11"/>
</dbReference>
<dbReference type="KEGG" id="afx:JZ786_16075"/>
<dbReference type="Proteomes" id="UP000663505">
    <property type="component" value="Chromosome"/>
</dbReference>
<dbReference type="PIRSF" id="PIRSF037847">
    <property type="entry name" value="NiaR"/>
    <property type="match status" value="1"/>
</dbReference>
<feature type="domain" description="Helix-turn-helix type 11" evidence="3">
    <location>
        <begin position="2"/>
        <end position="49"/>
    </location>
</feature>
<evidence type="ECO:0000313" key="5">
    <source>
        <dbReference type="Proteomes" id="UP000663505"/>
    </source>
</evidence>
<dbReference type="InterPro" id="IPR035922">
    <property type="entry name" value="3H_dom_sf"/>
</dbReference>
<dbReference type="SUPFAM" id="SSF46785">
    <property type="entry name" value="Winged helix' DNA-binding domain"/>
    <property type="match status" value="1"/>
</dbReference>
<dbReference type="EMBL" id="CP071182">
    <property type="protein sequence ID" value="QSO49909.1"/>
    <property type="molecule type" value="Genomic_DNA"/>
</dbReference>
<organism evidence="4 5">
    <name type="scientific">Alicyclobacillus mengziensis</name>
    <dbReference type="NCBI Taxonomy" id="2931921"/>
    <lineage>
        <taxon>Bacteria</taxon>
        <taxon>Bacillati</taxon>
        <taxon>Bacillota</taxon>
        <taxon>Bacilli</taxon>
        <taxon>Bacillales</taxon>
        <taxon>Alicyclobacillaceae</taxon>
        <taxon>Alicyclobacillus</taxon>
    </lineage>
</organism>
<sequence>MLAELSASTRPLTGTELAERCGVTRQVVVHDVAILRAAGVNIISTPRGYWVQTVPSAQTTVLSVCHTPELTEVELMTLVDFGIEVVDVIVEHPLYGELRGQLHLSSRRDVELFLENVASSDALLLSSLTEGFHLHTVAAPTQGRLLEAIQALRARGIEVFEED</sequence>
<name>A0A9X7Z882_9BACL</name>
<dbReference type="Gene3D" id="3.30.1340.20">
    <property type="entry name" value="3H domain"/>
    <property type="match status" value="1"/>
</dbReference>
<evidence type="ECO:0000259" key="2">
    <source>
        <dbReference type="Pfam" id="PF02829"/>
    </source>
</evidence>
<dbReference type="SUPFAM" id="SSF75500">
    <property type="entry name" value="Putative transcriptional regulator TM1602, C-terminal domain"/>
    <property type="match status" value="1"/>
</dbReference>
<evidence type="ECO:0000259" key="3">
    <source>
        <dbReference type="Pfam" id="PF08279"/>
    </source>
</evidence>
<feature type="binding site" evidence="1">
    <location>
        <position position="66"/>
    </location>
    <ligand>
        <name>Ni(2+)</name>
        <dbReference type="ChEBI" id="CHEBI:49786"/>
    </ligand>
</feature>
<gene>
    <name evidence="4" type="ORF">JZ786_16075</name>
</gene>
<dbReference type="Pfam" id="PF08279">
    <property type="entry name" value="HTH_11"/>
    <property type="match status" value="1"/>
</dbReference>
<dbReference type="InterPro" id="IPR004173">
    <property type="entry name" value="3H_domain"/>
</dbReference>
<dbReference type="InterPro" id="IPR036388">
    <property type="entry name" value="WH-like_DNA-bd_sf"/>
</dbReference>
<keyword evidence="1" id="KW-0479">Metal-binding</keyword>
<evidence type="ECO:0000313" key="4">
    <source>
        <dbReference type="EMBL" id="QSO49909.1"/>
    </source>
</evidence>
<protein>
    <submittedName>
        <fullName evidence="4">Transcription repressor NadR</fullName>
    </submittedName>
</protein>